<accession>A0A439DA17</accession>
<dbReference type="PANTHER" id="PTHR39400">
    <property type="entry name" value="YALI0E29227P"/>
    <property type="match status" value="1"/>
</dbReference>
<feature type="compositionally biased region" description="Basic and acidic residues" evidence="1">
    <location>
        <begin position="104"/>
        <end position="113"/>
    </location>
</feature>
<sequence>MENTPPSHTTSSHHSPADTNASSRKRSSSGASILSKFPFLRTSESKSNLHESRFQQPSSASGDAVNSENASDRPPRALAAAMSQQKTRRRRGSLRKVALLGRGAAREKRESKPQPEQQQQQQQQLPQPLALETAQILLQQIAVHPPIQQKYASSHTMPGGTIVGLGLSDGTPHSSTDSFASRAVVAVPAKPFPALNYDTQMKSPTISYTSTTDEDDGLSTSLPVPLLSQPDRAGFSSGSESYFRNSSHRAQSPAHSIQRRRSTNKQQYAKSPLSLQGLATGSPALGNMDSGHHDYSETEWWGWVVLIVTWFVFIVGMGSCLNIWSWAWDVGSTPYAPPELEDDPTLPIVGYYPALIILTSIMAWVWVIVAWVGMKYFRHAKISGD</sequence>
<gene>
    <name evidence="3" type="ORF">EKO27_g3875</name>
</gene>
<keyword evidence="2" id="KW-1133">Transmembrane helix</keyword>
<proteinExistence type="predicted"/>
<dbReference type="InterPro" id="IPR029164">
    <property type="entry name" value="PIG-Y"/>
</dbReference>
<feature type="compositionally biased region" description="Low complexity" evidence="1">
    <location>
        <begin position="1"/>
        <end position="14"/>
    </location>
</feature>
<feature type="region of interest" description="Disordered" evidence="1">
    <location>
        <begin position="1"/>
        <end position="126"/>
    </location>
</feature>
<dbReference type="AlphaFoldDB" id="A0A439DA17"/>
<comment type="caution">
    <text evidence="3">The sequence shown here is derived from an EMBL/GenBank/DDBJ whole genome shotgun (WGS) entry which is preliminary data.</text>
</comment>
<feature type="compositionally biased region" description="Polar residues" evidence="1">
    <location>
        <begin position="236"/>
        <end position="255"/>
    </location>
</feature>
<evidence type="ECO:0000256" key="1">
    <source>
        <dbReference type="SAM" id="MobiDB-lite"/>
    </source>
</evidence>
<dbReference type="EMBL" id="RYZI01000086">
    <property type="protein sequence ID" value="RWA11242.1"/>
    <property type="molecule type" value="Genomic_DNA"/>
</dbReference>
<feature type="compositionally biased region" description="Low complexity" evidence="1">
    <location>
        <begin position="114"/>
        <end position="126"/>
    </location>
</feature>
<keyword evidence="2" id="KW-0812">Transmembrane</keyword>
<reference evidence="3 4" key="1">
    <citation type="submission" date="2018-12" db="EMBL/GenBank/DDBJ databases">
        <title>Draft genome sequence of Xylaria grammica IHI A82.</title>
        <authorList>
            <person name="Buettner E."/>
            <person name="Kellner H."/>
        </authorList>
    </citation>
    <scope>NUCLEOTIDE SEQUENCE [LARGE SCALE GENOMIC DNA]</scope>
    <source>
        <strain evidence="3 4">IHI A82</strain>
    </source>
</reference>
<keyword evidence="2" id="KW-0472">Membrane</keyword>
<organism evidence="3 4">
    <name type="scientific">Xylaria grammica</name>
    <dbReference type="NCBI Taxonomy" id="363999"/>
    <lineage>
        <taxon>Eukaryota</taxon>
        <taxon>Fungi</taxon>
        <taxon>Dikarya</taxon>
        <taxon>Ascomycota</taxon>
        <taxon>Pezizomycotina</taxon>
        <taxon>Sordariomycetes</taxon>
        <taxon>Xylariomycetidae</taxon>
        <taxon>Xylariales</taxon>
        <taxon>Xylariaceae</taxon>
        <taxon>Xylaria</taxon>
    </lineage>
</organism>
<dbReference type="STRING" id="363999.A0A439DA17"/>
<dbReference type="PANTHER" id="PTHR39400:SF1">
    <property type="entry name" value="PIG-P DOMAIN-CONTAINING PROTEIN"/>
    <property type="match status" value="1"/>
</dbReference>
<feature type="transmembrane region" description="Helical" evidence="2">
    <location>
        <begin position="348"/>
        <end position="372"/>
    </location>
</feature>
<feature type="transmembrane region" description="Helical" evidence="2">
    <location>
        <begin position="300"/>
        <end position="328"/>
    </location>
</feature>
<protein>
    <submittedName>
        <fullName evidence="3">Uncharacterized protein</fullName>
    </submittedName>
</protein>
<evidence type="ECO:0000256" key="2">
    <source>
        <dbReference type="SAM" id="Phobius"/>
    </source>
</evidence>
<name>A0A439DA17_9PEZI</name>
<keyword evidence="4" id="KW-1185">Reference proteome</keyword>
<feature type="compositionally biased region" description="Basic and acidic residues" evidence="1">
    <location>
        <begin position="43"/>
        <end position="53"/>
    </location>
</feature>
<evidence type="ECO:0000313" key="4">
    <source>
        <dbReference type="Proteomes" id="UP000286045"/>
    </source>
</evidence>
<evidence type="ECO:0000313" key="3">
    <source>
        <dbReference type="EMBL" id="RWA11242.1"/>
    </source>
</evidence>
<dbReference type="Pfam" id="PF15159">
    <property type="entry name" value="PIG-Y"/>
    <property type="match status" value="1"/>
</dbReference>
<feature type="compositionally biased region" description="Polar residues" evidence="1">
    <location>
        <begin position="54"/>
        <end position="69"/>
    </location>
</feature>
<dbReference type="Proteomes" id="UP000286045">
    <property type="component" value="Unassembled WGS sequence"/>
</dbReference>
<feature type="region of interest" description="Disordered" evidence="1">
    <location>
        <begin position="228"/>
        <end position="267"/>
    </location>
</feature>